<dbReference type="EMBL" id="PJRP01000027">
    <property type="protein sequence ID" value="PLP96468.1"/>
    <property type="molecule type" value="Genomic_DNA"/>
</dbReference>
<dbReference type="Proteomes" id="UP000234341">
    <property type="component" value="Unassembled WGS sequence"/>
</dbReference>
<evidence type="ECO:0000313" key="1">
    <source>
        <dbReference type="EMBL" id="PLP96468.1"/>
    </source>
</evidence>
<organism evidence="1 2">
    <name type="scientific">Cupriavidus pauculus</name>
    <dbReference type="NCBI Taxonomy" id="82633"/>
    <lineage>
        <taxon>Bacteria</taxon>
        <taxon>Pseudomonadati</taxon>
        <taxon>Pseudomonadota</taxon>
        <taxon>Betaproteobacteria</taxon>
        <taxon>Burkholderiales</taxon>
        <taxon>Burkholderiaceae</taxon>
        <taxon>Cupriavidus</taxon>
    </lineage>
</organism>
<gene>
    <name evidence="1" type="ORF">CYJ10_32195</name>
</gene>
<comment type="caution">
    <text evidence="1">The sequence shown here is derived from an EMBL/GenBank/DDBJ whole genome shotgun (WGS) entry which is preliminary data.</text>
</comment>
<reference evidence="1 2" key="1">
    <citation type="submission" date="2017-12" db="EMBL/GenBank/DDBJ databases">
        <title>Genome sequence of the active heterotrophic nitrifier-denitrifier, Cupriavidus pauculus UM1.</title>
        <authorList>
            <person name="Putonti C."/>
            <person name="Castignetti D."/>
        </authorList>
    </citation>
    <scope>NUCLEOTIDE SEQUENCE [LARGE SCALE GENOMIC DNA]</scope>
    <source>
        <strain evidence="1 2">UM1</strain>
    </source>
</reference>
<protein>
    <submittedName>
        <fullName evidence="1">Uncharacterized protein</fullName>
    </submittedName>
</protein>
<evidence type="ECO:0000313" key="2">
    <source>
        <dbReference type="Proteomes" id="UP000234341"/>
    </source>
</evidence>
<dbReference type="AlphaFoldDB" id="A0A2N5C2N3"/>
<proteinExistence type="predicted"/>
<accession>A0A2N5C2N3</accession>
<sequence>MRCYDYTEHATWTSCEGKGWQIKDDLPEYALEVWTYFSGWASLKDDLPPMFCTTISGSIRKCYYSRTWEGAEAKHGHVLEKIRKTLTKIT</sequence>
<name>A0A2N5C2N3_9BURK</name>